<accession>A0A2M4B644</accession>
<sequence>MKVPFPRAVGACLLIAQLEAISLGSWPSKARRCWARLVCFTFIRPDASDCSEYRVVLREVRWRLSHHFERARSLVCLVTICWGFFRLIFALSQRRLRLERSVALELGALKVSRILYTWPEYSLGRKETRNH</sequence>
<proteinExistence type="predicted"/>
<feature type="signal peptide" evidence="1">
    <location>
        <begin position="1"/>
        <end position="24"/>
    </location>
</feature>
<dbReference type="EMBL" id="GGFK01015166">
    <property type="protein sequence ID" value="MBW48487.1"/>
    <property type="molecule type" value="Transcribed_RNA"/>
</dbReference>
<evidence type="ECO:0000256" key="1">
    <source>
        <dbReference type="SAM" id="SignalP"/>
    </source>
</evidence>
<dbReference type="AlphaFoldDB" id="A0A2M4B644"/>
<organism evidence="2">
    <name type="scientific">Anopheles triannulatus</name>
    <dbReference type="NCBI Taxonomy" id="58253"/>
    <lineage>
        <taxon>Eukaryota</taxon>
        <taxon>Metazoa</taxon>
        <taxon>Ecdysozoa</taxon>
        <taxon>Arthropoda</taxon>
        <taxon>Hexapoda</taxon>
        <taxon>Insecta</taxon>
        <taxon>Pterygota</taxon>
        <taxon>Neoptera</taxon>
        <taxon>Endopterygota</taxon>
        <taxon>Diptera</taxon>
        <taxon>Nematocera</taxon>
        <taxon>Culicoidea</taxon>
        <taxon>Culicidae</taxon>
        <taxon>Anophelinae</taxon>
        <taxon>Anopheles</taxon>
    </lineage>
</organism>
<evidence type="ECO:0008006" key="3">
    <source>
        <dbReference type="Google" id="ProtNLM"/>
    </source>
</evidence>
<name>A0A2M4B644_9DIPT</name>
<keyword evidence="1" id="KW-0732">Signal</keyword>
<feature type="chain" id="PRO_5014746827" description="Secreted protein" evidence="1">
    <location>
        <begin position="25"/>
        <end position="131"/>
    </location>
</feature>
<evidence type="ECO:0000313" key="2">
    <source>
        <dbReference type="EMBL" id="MBW48487.1"/>
    </source>
</evidence>
<protein>
    <recommendedName>
        <fullName evidence="3">Secreted protein</fullName>
    </recommendedName>
</protein>
<reference evidence="2" key="1">
    <citation type="submission" date="2018-01" db="EMBL/GenBank/DDBJ databases">
        <title>An insight into the sialome of Amazonian anophelines.</title>
        <authorList>
            <person name="Ribeiro J.M."/>
            <person name="Scarpassa V."/>
            <person name="Calvo E."/>
        </authorList>
    </citation>
    <scope>NUCLEOTIDE SEQUENCE</scope>
    <source>
        <tissue evidence="2">Salivary glands</tissue>
    </source>
</reference>